<feature type="transmembrane region" description="Helical" evidence="7">
    <location>
        <begin position="117"/>
        <end position="139"/>
    </location>
</feature>
<feature type="transmembrane region" description="Helical" evidence="7">
    <location>
        <begin position="180"/>
        <end position="199"/>
    </location>
</feature>
<evidence type="ECO:0000256" key="6">
    <source>
        <dbReference type="ARBA" id="ARBA00023136"/>
    </source>
</evidence>
<evidence type="ECO:0000313" key="8">
    <source>
        <dbReference type="EMBL" id="CCC40485.1"/>
    </source>
</evidence>
<evidence type="ECO:0000256" key="5">
    <source>
        <dbReference type="ARBA" id="ARBA00022989"/>
    </source>
</evidence>
<feature type="transmembrane region" description="Helical" evidence="7">
    <location>
        <begin position="46"/>
        <end position="63"/>
    </location>
</feature>
<protein>
    <submittedName>
        <fullName evidence="8">Probable RfbX family transport protein</fullName>
    </submittedName>
</protein>
<comment type="similarity">
    <text evidence="2">Belongs to the polysaccharide synthase family.</text>
</comment>
<keyword evidence="4 7" id="KW-0812">Transmembrane</keyword>
<dbReference type="GO" id="GO:0005886">
    <property type="term" value="C:plasma membrane"/>
    <property type="evidence" value="ECO:0007669"/>
    <property type="project" value="UniProtKB-SubCell"/>
</dbReference>
<dbReference type="GeneID" id="12447387"/>
<feature type="transmembrane region" description="Helical" evidence="7">
    <location>
        <begin position="287"/>
        <end position="309"/>
    </location>
</feature>
<gene>
    <name evidence="8" type="ordered locus">Hqrw_2652</name>
</gene>
<dbReference type="KEGG" id="hwc:Hqrw_2652"/>
<dbReference type="PANTHER" id="PTHR30250:SF10">
    <property type="entry name" value="LIPOPOLYSACCHARIDE BIOSYNTHESIS PROTEIN WZXC"/>
    <property type="match status" value="1"/>
</dbReference>
<feature type="transmembrane region" description="Helical" evidence="7">
    <location>
        <begin position="84"/>
        <end position="105"/>
    </location>
</feature>
<keyword evidence="3" id="KW-1003">Cell membrane</keyword>
<dbReference type="PANTHER" id="PTHR30250">
    <property type="entry name" value="PST FAMILY PREDICTED COLANIC ACID TRANSPORTER"/>
    <property type="match status" value="1"/>
</dbReference>
<feature type="transmembrane region" description="Helical" evidence="7">
    <location>
        <begin position="420"/>
        <end position="439"/>
    </location>
</feature>
<feature type="transmembrane region" description="Helical" evidence="7">
    <location>
        <begin position="21"/>
        <end position="40"/>
    </location>
</feature>
<evidence type="ECO:0000256" key="2">
    <source>
        <dbReference type="ARBA" id="ARBA00007430"/>
    </source>
</evidence>
<dbReference type="Proteomes" id="UP000007954">
    <property type="component" value="Chromosome"/>
</dbReference>
<feature type="transmembrane region" description="Helical" evidence="7">
    <location>
        <begin position="151"/>
        <end position="174"/>
    </location>
</feature>
<dbReference type="InterPro" id="IPR050833">
    <property type="entry name" value="Poly_Biosynth_Transport"/>
</dbReference>
<comment type="subcellular location">
    <subcellularLocation>
        <location evidence="1">Cell membrane</location>
        <topology evidence="1">Multi-pass membrane protein</topology>
    </subcellularLocation>
</comment>
<dbReference type="OrthoDB" id="112053at2157"/>
<reference evidence="8 9" key="1">
    <citation type="journal article" date="2011" name="PLoS ONE">
        <title>Haloquadratum walsbyi: limited diversity in a global pond.</title>
        <authorList>
            <person name="Dyall-Smith M."/>
            <person name="Pfeiffer F."/>
            <person name="Klee K."/>
            <person name="Palm P."/>
            <person name="Gross K."/>
            <person name="Schuster S.C."/>
            <person name="Rampp M."/>
            <person name="Oesterhelt D."/>
        </authorList>
    </citation>
    <scope>NUCLEOTIDE SEQUENCE [LARGE SCALE GENOMIC DNA]</scope>
    <source>
        <strain evidence="9">DSM 16854 / JCM 12705 / C23</strain>
    </source>
</reference>
<name>G0LL45_HALWC</name>
<evidence type="ECO:0000256" key="7">
    <source>
        <dbReference type="SAM" id="Phobius"/>
    </source>
</evidence>
<evidence type="ECO:0000256" key="3">
    <source>
        <dbReference type="ARBA" id="ARBA00022475"/>
    </source>
</evidence>
<keyword evidence="5 7" id="KW-1133">Transmembrane helix</keyword>
<feature type="transmembrane region" description="Helical" evidence="7">
    <location>
        <begin position="315"/>
        <end position="345"/>
    </location>
</feature>
<accession>G0LL45</accession>
<dbReference type="RefSeq" id="WP_014556099.1">
    <property type="nucleotide sequence ID" value="NC_017459.1"/>
</dbReference>
<evidence type="ECO:0000256" key="1">
    <source>
        <dbReference type="ARBA" id="ARBA00004651"/>
    </source>
</evidence>
<keyword evidence="6 7" id="KW-0472">Membrane</keyword>
<evidence type="ECO:0000313" key="9">
    <source>
        <dbReference type="Proteomes" id="UP000007954"/>
    </source>
</evidence>
<dbReference type="HOGENOM" id="CLU_553923_0_0_2"/>
<feature type="transmembrane region" description="Helical" evidence="7">
    <location>
        <begin position="389"/>
        <end position="408"/>
    </location>
</feature>
<evidence type="ECO:0000256" key="4">
    <source>
        <dbReference type="ARBA" id="ARBA00022692"/>
    </source>
</evidence>
<feature type="transmembrane region" description="Helical" evidence="7">
    <location>
        <begin position="451"/>
        <end position="471"/>
    </location>
</feature>
<dbReference type="AlphaFoldDB" id="G0LL45"/>
<dbReference type="EMBL" id="FR746099">
    <property type="protein sequence ID" value="CCC40485.1"/>
    <property type="molecule type" value="Genomic_DNA"/>
</dbReference>
<sequence length="497" mass="52020">MVSHRDGSEINLLDSSIRTTGGALFSTTVYALSGIVYAAVTTPSVAGTYFFIAIGIALVLRPIKGISQTLQKIGSEQGESVSSYFGLTIVFTVGYLTIILGGFMIPPLRRVLIESTAFAPSLVIPVILLAISTALLMITQSLVAAIGYPSAGTWITATKGTLQLIILLLFDGIFTTPADLIIVVVGTRTFVTGIVIIAIRTAPTVPTHRELARAWGFARWSIPDQVLDRFSYNMPVYVLGVVATPAAVGIYETADRFADFGATISWRLASPLLTKVSGDASAGESAFAYLDGAVTGGTGVTFLVLGYLLAGHDMIAAIAFGGTAVGSFSTTALIVGGINIFRGFWTLSSHAMEGLGYPSVSFRTKAYGLIFSVPITAFFGAQMGAVAGAIGYAIMNLVIFAYVIYYARPVLGGVPLDASLAAKLTVGTIISTLVTTATIELLNRLGSTPGVTAVIAAVTTAIIFTGFLMTVSIGTRRAVQRAYDIYIGDARSFASGQ</sequence>
<proteinExistence type="inferred from homology"/>
<organism evidence="8 9">
    <name type="scientific">Haloquadratum walsbyi (strain DSM 16854 / JCM 12705 / C23)</name>
    <dbReference type="NCBI Taxonomy" id="768065"/>
    <lineage>
        <taxon>Archaea</taxon>
        <taxon>Methanobacteriati</taxon>
        <taxon>Methanobacteriota</taxon>
        <taxon>Stenosarchaea group</taxon>
        <taxon>Halobacteria</taxon>
        <taxon>Halobacteriales</taxon>
        <taxon>Haloferacaceae</taxon>
        <taxon>Haloquadratum</taxon>
    </lineage>
</organism>